<dbReference type="EMBL" id="JAARLZ010000002">
    <property type="protein sequence ID" value="NII05655.1"/>
    <property type="molecule type" value="Genomic_DNA"/>
</dbReference>
<proteinExistence type="predicted"/>
<dbReference type="InterPro" id="IPR027417">
    <property type="entry name" value="P-loop_NTPase"/>
</dbReference>
<dbReference type="InterPro" id="IPR052922">
    <property type="entry name" value="Cytidylate_Kinase-2"/>
</dbReference>
<dbReference type="Proteomes" id="UP000490980">
    <property type="component" value="Unassembled WGS sequence"/>
</dbReference>
<dbReference type="PANTHER" id="PTHR37816:SF3">
    <property type="entry name" value="MODULATES DNA TOPOLOGY"/>
    <property type="match status" value="1"/>
</dbReference>
<accession>A0A7X5U855</accession>
<keyword evidence="2" id="KW-1185">Reference proteome</keyword>
<evidence type="ECO:0000313" key="2">
    <source>
        <dbReference type="Proteomes" id="UP000490980"/>
    </source>
</evidence>
<dbReference type="Gene3D" id="3.40.50.300">
    <property type="entry name" value="P-loop containing nucleotide triphosphate hydrolases"/>
    <property type="match status" value="1"/>
</dbReference>
<dbReference type="PANTHER" id="PTHR37816">
    <property type="entry name" value="YALI0E33011P"/>
    <property type="match status" value="1"/>
</dbReference>
<dbReference type="SUPFAM" id="SSF52540">
    <property type="entry name" value="P-loop containing nucleoside triphosphate hydrolases"/>
    <property type="match status" value="1"/>
</dbReference>
<gene>
    <name evidence="1" type="ORF">HBF25_04520</name>
</gene>
<dbReference type="Pfam" id="PF01745">
    <property type="entry name" value="IPT"/>
    <property type="match status" value="1"/>
</dbReference>
<dbReference type="AlphaFoldDB" id="A0A7X5U855"/>
<reference evidence="1 2" key="1">
    <citation type="submission" date="2020-03" db="EMBL/GenBank/DDBJ databases">
        <authorList>
            <person name="Lai Q."/>
        </authorList>
    </citation>
    <scope>NUCLEOTIDE SEQUENCE [LARGE SCALE GENOMIC DNA]</scope>
    <source>
        <strain evidence="1 2">CCUG 25036</strain>
    </source>
</reference>
<protein>
    <submittedName>
        <fullName evidence="1">AAA family ATPase</fullName>
    </submittedName>
</protein>
<organism evidence="1 2">
    <name type="scientific">Luteibacter anthropi</name>
    <dbReference type="NCBI Taxonomy" id="564369"/>
    <lineage>
        <taxon>Bacteria</taxon>
        <taxon>Pseudomonadati</taxon>
        <taxon>Pseudomonadota</taxon>
        <taxon>Gammaproteobacteria</taxon>
        <taxon>Lysobacterales</taxon>
        <taxon>Rhodanobacteraceae</taxon>
        <taxon>Luteibacter</taxon>
    </lineage>
</organism>
<evidence type="ECO:0000313" key="1">
    <source>
        <dbReference type="EMBL" id="NII05655.1"/>
    </source>
</evidence>
<comment type="caution">
    <text evidence="1">The sequence shown here is derived from an EMBL/GenBank/DDBJ whole genome shotgun (WGS) entry which is preliminary data.</text>
</comment>
<dbReference type="RefSeq" id="WP_166946745.1">
    <property type="nucleotide sequence ID" value="NZ_JAARLZ010000002.1"/>
</dbReference>
<sequence length="176" mass="20043">MTCLDDLGQRICVMGPSNSGKSTLANAIARKRGLPVVHLDRLFHEPNTDWQPRPEAEFLCLHDAAIKGESWVMEGNYTQCITQRLARATGLILLDVSSTTSLLRYFRRTWFERHRPGALEGSVDSIKWQMIHHIAVATPANRRRYAEMFESIDLPKLKLGQPDAINRFCQLERLGI</sequence>
<name>A0A7X5U855_9GAMM</name>